<evidence type="ECO:0000313" key="4">
    <source>
        <dbReference type="Proteomes" id="UP000008063"/>
    </source>
</evidence>
<gene>
    <name evidence="3" type="ORF">SERLA73DRAFT_158645</name>
</gene>
<dbReference type="OrthoDB" id="3036502at2759"/>
<dbReference type="Pfam" id="PF24883">
    <property type="entry name" value="NPHP3_N"/>
    <property type="match status" value="1"/>
</dbReference>
<dbReference type="HOGENOM" id="CLU_000288_34_23_1"/>
<evidence type="ECO:0000256" key="1">
    <source>
        <dbReference type="ARBA" id="ARBA00022737"/>
    </source>
</evidence>
<dbReference type="AlphaFoldDB" id="F8PMV9"/>
<feature type="domain" description="Nephrocystin 3-like N-terminal" evidence="2">
    <location>
        <begin position="100"/>
        <end position="258"/>
    </location>
</feature>
<accession>F8PMV9</accession>
<evidence type="ECO:0000259" key="2">
    <source>
        <dbReference type="Pfam" id="PF24883"/>
    </source>
</evidence>
<proteinExistence type="predicted"/>
<protein>
    <recommendedName>
        <fullName evidence="2">Nephrocystin 3-like N-terminal domain-containing protein</fullName>
    </recommendedName>
</protein>
<keyword evidence="1" id="KW-0677">Repeat</keyword>
<dbReference type="Gene3D" id="3.40.50.300">
    <property type="entry name" value="P-loop containing nucleotide triphosphate hydrolases"/>
    <property type="match status" value="1"/>
</dbReference>
<evidence type="ECO:0000313" key="3">
    <source>
        <dbReference type="EMBL" id="EGO02941.1"/>
    </source>
</evidence>
<dbReference type="eggNOG" id="ENOG502SAX1">
    <property type="taxonomic scope" value="Eukaryota"/>
</dbReference>
<dbReference type="InterPro" id="IPR027417">
    <property type="entry name" value="P-loop_NTPase"/>
</dbReference>
<reference evidence="4" key="1">
    <citation type="journal article" date="2011" name="Science">
        <title>The plant cell wall-decomposing machinery underlies the functional diversity of forest fungi.</title>
        <authorList>
            <person name="Eastwood D.C."/>
            <person name="Floudas D."/>
            <person name="Binder M."/>
            <person name="Majcherczyk A."/>
            <person name="Schneider P."/>
            <person name="Aerts A."/>
            <person name="Asiegbu F.O."/>
            <person name="Baker S.E."/>
            <person name="Barry K."/>
            <person name="Bendiksby M."/>
            <person name="Blumentritt M."/>
            <person name="Coutinho P.M."/>
            <person name="Cullen D."/>
            <person name="de Vries R.P."/>
            <person name="Gathman A."/>
            <person name="Goodell B."/>
            <person name="Henrissat B."/>
            <person name="Ihrmark K."/>
            <person name="Kauserud H."/>
            <person name="Kohler A."/>
            <person name="LaButti K."/>
            <person name="Lapidus A."/>
            <person name="Lavin J.L."/>
            <person name="Lee Y.-H."/>
            <person name="Lindquist E."/>
            <person name="Lilly W."/>
            <person name="Lucas S."/>
            <person name="Morin E."/>
            <person name="Murat C."/>
            <person name="Oguiza J.A."/>
            <person name="Park J."/>
            <person name="Pisabarro A.G."/>
            <person name="Riley R."/>
            <person name="Rosling A."/>
            <person name="Salamov A."/>
            <person name="Schmidt O."/>
            <person name="Schmutz J."/>
            <person name="Skrede I."/>
            <person name="Stenlid J."/>
            <person name="Wiebenga A."/>
            <person name="Xie X."/>
            <person name="Kuees U."/>
            <person name="Hibbett D.S."/>
            <person name="Hoffmeister D."/>
            <person name="Hoegberg N."/>
            <person name="Martin F."/>
            <person name="Grigoriev I.V."/>
            <person name="Watkinson S.C."/>
        </authorList>
    </citation>
    <scope>NUCLEOTIDE SEQUENCE [LARGE SCALE GENOMIC DNA]</scope>
    <source>
        <strain evidence="4">strain S7.3</strain>
    </source>
</reference>
<dbReference type="InParanoid" id="F8PMV9"/>
<dbReference type="PANTHER" id="PTHR10039">
    <property type="entry name" value="AMELOGENIN"/>
    <property type="match status" value="1"/>
</dbReference>
<dbReference type="EMBL" id="GL945476">
    <property type="protein sequence ID" value="EGO02941.1"/>
    <property type="molecule type" value="Genomic_DNA"/>
</dbReference>
<dbReference type="SUPFAM" id="SSF52540">
    <property type="entry name" value="P-loop containing nucleoside triphosphate hydrolases"/>
    <property type="match status" value="1"/>
</dbReference>
<organism evidence="4">
    <name type="scientific">Serpula lacrymans var. lacrymans (strain S7.3)</name>
    <name type="common">Dry rot fungus</name>
    <dbReference type="NCBI Taxonomy" id="936435"/>
    <lineage>
        <taxon>Eukaryota</taxon>
        <taxon>Fungi</taxon>
        <taxon>Dikarya</taxon>
        <taxon>Basidiomycota</taxon>
        <taxon>Agaricomycotina</taxon>
        <taxon>Agaricomycetes</taxon>
        <taxon>Agaricomycetidae</taxon>
        <taxon>Boletales</taxon>
        <taxon>Coniophorineae</taxon>
        <taxon>Serpulaceae</taxon>
        <taxon>Serpula</taxon>
    </lineage>
</organism>
<dbReference type="InterPro" id="IPR056884">
    <property type="entry name" value="NPHP3-like_N"/>
</dbReference>
<dbReference type="Proteomes" id="UP000008063">
    <property type="component" value="Unassembled WGS sequence"/>
</dbReference>
<name>F8PMV9_SERL3</name>
<sequence length="437" mass="49723">MSIAESSLPDVSDIDVRGMVARSPLVDARHGRFNEVYGPQINNEVHCTQTHNTTINYSYSQDNDSSESATLKERKELENWLSPLNFRQTQSEVRGVWREGTGGWVLNDERFKRWQNGDMKTLWCPGFPGAGKTVLASYIINHLEKNIKDNAAVVYIYCSYKDPKQTACNLVASLLKQLVQDFPITFPRIKEEFKRHREQDFRPTLSEFRDTLIKEIKEYSQVFIVVDALDEISEDDDTRSEILRCLQSLEGSLLVTSRDISSIKAVLHKALRMDIRARADDVRSYITDRICLRTQLNEMLGDDAFRREVIERLTKEGQGMFLLSRLHVDILAHKLTRNEVRRALENLPKEVGGAYDETTQRIGEGRHGELAKKAITLIVLAFRPLLFMELQEALAFSTGLRIIGTDDLVAKTAIMDASAGLLVDDGEKDIILLMNIS</sequence>
<keyword evidence="4" id="KW-1185">Reference proteome</keyword>
<dbReference type="PANTHER" id="PTHR10039:SF15">
    <property type="entry name" value="NACHT DOMAIN-CONTAINING PROTEIN"/>
    <property type="match status" value="1"/>
</dbReference>
<dbReference type="OMA" id="ANGIFIW"/>